<keyword evidence="1" id="KW-0732">Signal</keyword>
<dbReference type="AlphaFoldDB" id="A0A7W8JV15"/>
<gene>
    <name evidence="2" type="ORF">HNQ08_001239</name>
</gene>
<proteinExistence type="predicted"/>
<evidence type="ECO:0000256" key="1">
    <source>
        <dbReference type="SAM" id="SignalP"/>
    </source>
</evidence>
<dbReference type="RefSeq" id="WP_184128492.1">
    <property type="nucleotide sequence ID" value="NZ_JACHFL010000002.1"/>
</dbReference>
<keyword evidence="3" id="KW-1185">Reference proteome</keyword>
<evidence type="ECO:0000313" key="2">
    <source>
        <dbReference type="EMBL" id="MBB5362154.1"/>
    </source>
</evidence>
<accession>A0A7W8JV15</accession>
<evidence type="ECO:0000313" key="3">
    <source>
        <dbReference type="Proteomes" id="UP000552709"/>
    </source>
</evidence>
<evidence type="ECO:0008006" key="4">
    <source>
        <dbReference type="Google" id="ProtNLM"/>
    </source>
</evidence>
<name>A0A7W8JV15_9DEIO</name>
<dbReference type="Proteomes" id="UP000552709">
    <property type="component" value="Unassembled WGS sequence"/>
</dbReference>
<sequence>MNSMVRPGWAKWGLLGGVALALVACGGPATPQASDQPTVETLEGKVSAWKGEGRVAVPGLPDISSSVHSDGSFTLTLPAEADLAKNVVPAAGITDKLDCSGTAQSSDPDAQAFAVMTLDASDTSGRRQTSAVTGSKSGLLSRRVNARVWLYSDSLTQLRGTVNCAAILSLSQIPELPVTVAVNARPGWNVLDLNINVTANILAQVSASGSLVNFVAAGGQTTFRTTKELQAQVAF</sequence>
<comment type="caution">
    <text evidence="2">The sequence shown here is derived from an EMBL/GenBank/DDBJ whole genome shotgun (WGS) entry which is preliminary data.</text>
</comment>
<protein>
    <recommendedName>
        <fullName evidence="4">Lipoprotein</fullName>
    </recommendedName>
</protein>
<dbReference type="EMBL" id="JACHFL010000002">
    <property type="protein sequence ID" value="MBB5362154.1"/>
    <property type="molecule type" value="Genomic_DNA"/>
</dbReference>
<reference evidence="2 3" key="1">
    <citation type="submission" date="2020-08" db="EMBL/GenBank/DDBJ databases">
        <title>Genomic Encyclopedia of Type Strains, Phase IV (KMG-IV): sequencing the most valuable type-strain genomes for metagenomic binning, comparative biology and taxonomic classification.</title>
        <authorList>
            <person name="Goeker M."/>
        </authorList>
    </citation>
    <scope>NUCLEOTIDE SEQUENCE [LARGE SCALE GENOMIC DNA]</scope>
    <source>
        <strain evidence="2 3">DSM 27939</strain>
    </source>
</reference>
<dbReference type="PROSITE" id="PS51257">
    <property type="entry name" value="PROKAR_LIPOPROTEIN"/>
    <property type="match status" value="1"/>
</dbReference>
<feature type="signal peptide" evidence="1">
    <location>
        <begin position="1"/>
        <end position="29"/>
    </location>
</feature>
<feature type="chain" id="PRO_5031557572" description="Lipoprotein" evidence="1">
    <location>
        <begin position="30"/>
        <end position="235"/>
    </location>
</feature>
<organism evidence="2 3">
    <name type="scientific">Deinococcus humi</name>
    <dbReference type="NCBI Taxonomy" id="662880"/>
    <lineage>
        <taxon>Bacteria</taxon>
        <taxon>Thermotogati</taxon>
        <taxon>Deinococcota</taxon>
        <taxon>Deinococci</taxon>
        <taxon>Deinococcales</taxon>
        <taxon>Deinococcaceae</taxon>
        <taxon>Deinococcus</taxon>
    </lineage>
</organism>